<dbReference type="AlphaFoldDB" id="M2XZV5"/>
<accession>M2XZV5</accession>
<gene>
    <name evidence="5" type="ORF">Gasu_33660</name>
</gene>
<keyword evidence="4" id="KW-0539">Nucleus</keyword>
<reference evidence="6" key="1">
    <citation type="journal article" date="2013" name="Science">
        <title>Gene transfer from bacteria and archaea facilitated evolution of an extremophilic eukaryote.</title>
        <authorList>
            <person name="Schonknecht G."/>
            <person name="Chen W.H."/>
            <person name="Ternes C.M."/>
            <person name="Barbier G.G."/>
            <person name="Shrestha R.P."/>
            <person name="Stanke M."/>
            <person name="Brautigam A."/>
            <person name="Baker B.J."/>
            <person name="Banfield J.F."/>
            <person name="Garavito R.M."/>
            <person name="Carr K."/>
            <person name="Wilkerson C."/>
            <person name="Rensing S.A."/>
            <person name="Gagneul D."/>
            <person name="Dickenson N.E."/>
            <person name="Oesterhelt C."/>
            <person name="Lercher M.J."/>
            <person name="Weber A.P."/>
        </authorList>
    </citation>
    <scope>NUCLEOTIDE SEQUENCE [LARGE SCALE GENOMIC DNA]</scope>
    <source>
        <strain evidence="6">074W</strain>
    </source>
</reference>
<dbReference type="RefSeq" id="XP_005705683.1">
    <property type="nucleotide sequence ID" value="XM_005705626.1"/>
</dbReference>
<name>M2XZV5_GALSU</name>
<evidence type="ECO:0000256" key="3">
    <source>
        <dbReference type="ARBA" id="ARBA00015522"/>
    </source>
</evidence>
<evidence type="ECO:0000256" key="2">
    <source>
        <dbReference type="ARBA" id="ARBA00008479"/>
    </source>
</evidence>
<dbReference type="OrthoDB" id="285729at2759"/>
<comment type="similarity">
    <text evidence="2">Belongs to the NOP16 family.</text>
</comment>
<dbReference type="PANTHER" id="PTHR13243">
    <property type="entry name" value="HSPC111 PROTEIN-RELATED"/>
    <property type="match status" value="1"/>
</dbReference>
<comment type="subcellular location">
    <subcellularLocation>
        <location evidence="1">Nucleus</location>
        <location evidence="1">Nucleolus</location>
    </subcellularLocation>
</comment>
<evidence type="ECO:0000256" key="1">
    <source>
        <dbReference type="ARBA" id="ARBA00004604"/>
    </source>
</evidence>
<protein>
    <recommendedName>
        <fullName evidence="3">Nucleolar protein 16</fullName>
    </recommendedName>
</protein>
<dbReference type="EMBL" id="KB454511">
    <property type="protein sequence ID" value="EME29163.1"/>
    <property type="molecule type" value="Genomic_DNA"/>
</dbReference>
<dbReference type="GO" id="GO:0005730">
    <property type="term" value="C:nucleolus"/>
    <property type="evidence" value="ECO:0007669"/>
    <property type="project" value="UniProtKB-SubCell"/>
</dbReference>
<keyword evidence="6" id="KW-1185">Reference proteome</keyword>
<dbReference type="InterPro" id="IPR019002">
    <property type="entry name" value="Ribosome_biogenesis_Nop16"/>
</dbReference>
<sequence length="155" mass="18127">MGKKGKLYLGRSAKAKIRKVQARVGSGRISNKVVCDSALKQLWLPKQRAAAQLERLGVAYDSNKCLSRKTWNNNTHSELIEYYEQLSKQEAPKKPKQLTRSEKLYLSNIFHKYGNNFKRAFRDTKLNYLQWTETQLAKNYKKWLDENNQSLLTEN</sequence>
<evidence type="ECO:0000313" key="6">
    <source>
        <dbReference type="Proteomes" id="UP000030680"/>
    </source>
</evidence>
<evidence type="ECO:0000256" key="4">
    <source>
        <dbReference type="ARBA" id="ARBA00023242"/>
    </source>
</evidence>
<dbReference type="Proteomes" id="UP000030680">
    <property type="component" value="Unassembled WGS sequence"/>
</dbReference>
<proteinExistence type="inferred from homology"/>
<organism evidence="5 6">
    <name type="scientific">Galdieria sulphuraria</name>
    <name type="common">Red alga</name>
    <dbReference type="NCBI Taxonomy" id="130081"/>
    <lineage>
        <taxon>Eukaryota</taxon>
        <taxon>Rhodophyta</taxon>
        <taxon>Bangiophyceae</taxon>
        <taxon>Galdieriales</taxon>
        <taxon>Galdieriaceae</taxon>
        <taxon>Galdieria</taxon>
    </lineage>
</organism>
<evidence type="ECO:0000313" key="5">
    <source>
        <dbReference type="EMBL" id="EME29163.1"/>
    </source>
</evidence>
<dbReference type="Gramene" id="EME29163">
    <property type="protein sequence ID" value="EME29163"/>
    <property type="gene ID" value="Gasu_33660"/>
</dbReference>
<dbReference type="PANTHER" id="PTHR13243:SF1">
    <property type="entry name" value="NUCLEOLAR PROTEIN 16"/>
    <property type="match status" value="1"/>
</dbReference>
<dbReference type="GeneID" id="17087981"/>
<dbReference type="Pfam" id="PF09420">
    <property type="entry name" value="Nop16"/>
    <property type="match status" value="1"/>
</dbReference>
<dbReference type="KEGG" id="gsl:Gasu_33660"/>
<dbReference type="GO" id="GO:0042273">
    <property type="term" value="P:ribosomal large subunit biogenesis"/>
    <property type="evidence" value="ECO:0007669"/>
    <property type="project" value="TreeGrafter"/>
</dbReference>